<dbReference type="KEGG" id="aprs:BI364_02255"/>
<dbReference type="Proteomes" id="UP000095401">
    <property type="component" value="Chromosome"/>
</dbReference>
<dbReference type="InterPro" id="IPR035235">
    <property type="entry name" value="DUF5343"/>
</dbReference>
<name>A0A1D8IKL5_9GAMM</name>
<proteinExistence type="predicted"/>
<dbReference type="AlphaFoldDB" id="A0A1D8IKL5"/>
<dbReference type="Pfam" id="PF17278">
    <property type="entry name" value="DUF5343"/>
    <property type="match status" value="1"/>
</dbReference>
<evidence type="ECO:0008006" key="3">
    <source>
        <dbReference type="Google" id="ProtNLM"/>
    </source>
</evidence>
<evidence type="ECO:0000313" key="2">
    <source>
        <dbReference type="Proteomes" id="UP000095401"/>
    </source>
</evidence>
<reference evidence="2" key="1">
    <citation type="submission" date="2016-09" db="EMBL/GenBank/DDBJ databases">
        <title>Acidihalobacter prosperus F5.</title>
        <authorList>
            <person name="Khaleque H.N."/>
            <person name="Ramsay J.P."/>
            <person name="Kaksonen A.H."/>
            <person name="Boxall N.J."/>
            <person name="Watkin E.L.J."/>
        </authorList>
    </citation>
    <scope>NUCLEOTIDE SEQUENCE [LARGE SCALE GENOMIC DNA]</scope>
    <source>
        <strain evidence="2">F5</strain>
    </source>
</reference>
<organism evidence="1 2">
    <name type="scientific">Acidihalobacter yilgarnensis</name>
    <dbReference type="NCBI Taxonomy" id="2819280"/>
    <lineage>
        <taxon>Bacteria</taxon>
        <taxon>Pseudomonadati</taxon>
        <taxon>Pseudomonadota</taxon>
        <taxon>Gammaproteobacteria</taxon>
        <taxon>Chromatiales</taxon>
        <taxon>Ectothiorhodospiraceae</taxon>
        <taxon>Acidihalobacter</taxon>
    </lineage>
</organism>
<dbReference type="EMBL" id="CP017415">
    <property type="protein sequence ID" value="AOU96987.1"/>
    <property type="molecule type" value="Genomic_DNA"/>
</dbReference>
<evidence type="ECO:0000313" key="1">
    <source>
        <dbReference type="EMBL" id="AOU96987.1"/>
    </source>
</evidence>
<keyword evidence="2" id="KW-1185">Reference proteome</keyword>
<gene>
    <name evidence="1" type="ORF">BI364_02255</name>
</gene>
<accession>A0A1D8IKL5</accession>
<sequence>MQVYGQLPEIFQRISEAAAPEKFTTQHLKDWGYTSSNFRAVIPILKALGFLSADGTPTTRYHDYRGAHPRQVMAEAIKEAYGDLFTIKAKPTTADRDLIEGKFKSSHNASPNTAKLMAATFFALLDLADMNAKPPVPAEAKVVPQETPAPKEAEEVLPKVHGRPSLHYNIQIHLPATKDIEVFNAIFKSLKEHLLD</sequence>
<protein>
    <recommendedName>
        <fullName evidence="3">DUF5343 domain-containing protein</fullName>
    </recommendedName>
</protein>